<dbReference type="EMBL" id="LR134167">
    <property type="protein sequence ID" value="VEB22820.1"/>
    <property type="molecule type" value="Genomic_DNA"/>
</dbReference>
<feature type="chain" id="PRO_5018746124" description="DUF8095 domain-containing protein" evidence="1">
    <location>
        <begin position="32"/>
        <end position="195"/>
    </location>
</feature>
<evidence type="ECO:0000313" key="4">
    <source>
        <dbReference type="Proteomes" id="UP000268198"/>
    </source>
</evidence>
<reference evidence="3 4" key="1">
    <citation type="submission" date="2018-12" db="EMBL/GenBank/DDBJ databases">
        <authorList>
            <consortium name="Pathogen Informatics"/>
        </authorList>
    </citation>
    <scope>NUCLEOTIDE SEQUENCE [LARGE SCALE GENOMIC DNA]</scope>
    <source>
        <strain evidence="3 4">NCTC3438</strain>
    </source>
</reference>
<dbReference type="Proteomes" id="UP000268198">
    <property type="component" value="Chromosome"/>
</dbReference>
<dbReference type="Pfam" id="PF26367">
    <property type="entry name" value="DUF8095"/>
    <property type="match status" value="1"/>
</dbReference>
<evidence type="ECO:0000259" key="2">
    <source>
        <dbReference type="Pfam" id="PF26367"/>
    </source>
</evidence>
<evidence type="ECO:0000256" key="1">
    <source>
        <dbReference type="SAM" id="SignalP"/>
    </source>
</evidence>
<dbReference type="KEGG" id="avt:NCTC3438_00667"/>
<feature type="domain" description="DUF8095" evidence="2">
    <location>
        <begin position="54"/>
        <end position="191"/>
    </location>
</feature>
<proteinExistence type="predicted"/>
<sequence>MKLNKIFGNKMKKLNIATAIFLSFFSHTIMAVEETAEPSGYVEVFRFSESEPENQTYVSKEESKQLNPKKMSDAEKLAKSIEFEVYEVGENRVAHTVFKSGAGICRGFKSHYGVDLTDSRTYYIDQANNEYYASIAGATIYSKNAPENVQYAPVFNIQDEKLAQQVQDEENKYGKQVATQNIAKNSEMLKKTICR</sequence>
<keyword evidence="1" id="KW-0732">Signal</keyword>
<keyword evidence="4" id="KW-1185">Reference proteome</keyword>
<feature type="signal peptide" evidence="1">
    <location>
        <begin position="1"/>
        <end position="31"/>
    </location>
</feature>
<protein>
    <recommendedName>
        <fullName evidence="2">DUF8095 domain-containing protein</fullName>
    </recommendedName>
</protein>
<organism evidence="3 4">
    <name type="scientific">Avibacterium volantium</name>
    <name type="common">Pasteurella volantium</name>
    <dbReference type="NCBI Taxonomy" id="762"/>
    <lineage>
        <taxon>Bacteria</taxon>
        <taxon>Pseudomonadati</taxon>
        <taxon>Pseudomonadota</taxon>
        <taxon>Gammaproteobacteria</taxon>
        <taxon>Pasteurellales</taxon>
        <taxon>Pasteurellaceae</taxon>
        <taxon>Avibacterium</taxon>
    </lineage>
</organism>
<name>A0A3S5DJ78_AVIVO</name>
<dbReference type="InterPro" id="IPR058408">
    <property type="entry name" value="DUF8095"/>
</dbReference>
<accession>A0A3S5DJ78</accession>
<dbReference type="AlphaFoldDB" id="A0A3S5DJ78"/>
<evidence type="ECO:0000313" key="3">
    <source>
        <dbReference type="EMBL" id="VEB22820.1"/>
    </source>
</evidence>
<gene>
    <name evidence="3" type="ORF">NCTC3438_00667</name>
</gene>